<dbReference type="InterPro" id="IPR004089">
    <property type="entry name" value="MCPsignal_dom"/>
</dbReference>
<feature type="transmembrane region" description="Helical" evidence="5">
    <location>
        <begin position="15"/>
        <end position="36"/>
    </location>
</feature>
<keyword evidence="8" id="KW-1185">Reference proteome</keyword>
<dbReference type="SMART" id="SM00283">
    <property type="entry name" value="MA"/>
    <property type="match status" value="1"/>
</dbReference>
<feature type="domain" description="Methyl-accepting transducer" evidence="6">
    <location>
        <begin position="266"/>
        <end position="495"/>
    </location>
</feature>
<comment type="similarity">
    <text evidence="2">Belongs to the methyl-accepting chemotaxis (MCP) protein family.</text>
</comment>
<evidence type="ECO:0000256" key="3">
    <source>
        <dbReference type="PROSITE-ProRule" id="PRU00284"/>
    </source>
</evidence>
<reference evidence="7" key="1">
    <citation type="submission" date="2021-02" db="EMBL/GenBank/DDBJ databases">
        <title>Skermanella TT6 skin isolate.</title>
        <authorList>
            <person name="Lee K."/>
            <person name="Ganzorig M."/>
        </authorList>
    </citation>
    <scope>NUCLEOTIDE SEQUENCE</scope>
    <source>
        <strain evidence="7">TT6</strain>
    </source>
</reference>
<gene>
    <name evidence="7" type="ORF">IGS68_02215</name>
</gene>
<feature type="coiled-coil region" evidence="4">
    <location>
        <begin position="216"/>
        <end position="243"/>
    </location>
</feature>
<dbReference type="PANTHER" id="PTHR32089:SF112">
    <property type="entry name" value="LYSOZYME-LIKE PROTEIN-RELATED"/>
    <property type="match status" value="1"/>
</dbReference>
<keyword evidence="5" id="KW-0812">Transmembrane</keyword>
<evidence type="ECO:0000256" key="4">
    <source>
        <dbReference type="SAM" id="Coils"/>
    </source>
</evidence>
<evidence type="ECO:0000256" key="5">
    <source>
        <dbReference type="SAM" id="Phobius"/>
    </source>
</evidence>
<name>A0ABX7B9W7_9PROT</name>
<organism evidence="7 8">
    <name type="scientific">Skermanella cutis</name>
    <dbReference type="NCBI Taxonomy" id="2775420"/>
    <lineage>
        <taxon>Bacteria</taxon>
        <taxon>Pseudomonadati</taxon>
        <taxon>Pseudomonadota</taxon>
        <taxon>Alphaproteobacteria</taxon>
        <taxon>Rhodospirillales</taxon>
        <taxon>Azospirillaceae</taxon>
        <taxon>Skermanella</taxon>
    </lineage>
</organism>
<evidence type="ECO:0000256" key="2">
    <source>
        <dbReference type="ARBA" id="ARBA00029447"/>
    </source>
</evidence>
<dbReference type="RefSeq" id="WP_201077006.1">
    <property type="nucleotide sequence ID" value="NZ_CP067420.1"/>
</dbReference>
<keyword evidence="5" id="KW-1133">Transmembrane helix</keyword>
<evidence type="ECO:0000313" key="7">
    <source>
        <dbReference type="EMBL" id="QQP90108.1"/>
    </source>
</evidence>
<dbReference type="Gene3D" id="1.10.287.950">
    <property type="entry name" value="Methyl-accepting chemotaxis protein"/>
    <property type="match status" value="1"/>
</dbReference>
<dbReference type="InterPro" id="IPR004090">
    <property type="entry name" value="Chemotax_Me-accpt_rcpt"/>
</dbReference>
<evidence type="ECO:0000259" key="6">
    <source>
        <dbReference type="PROSITE" id="PS50111"/>
    </source>
</evidence>
<dbReference type="PROSITE" id="PS50111">
    <property type="entry name" value="CHEMOTAXIS_TRANSDUC_2"/>
    <property type="match status" value="1"/>
</dbReference>
<protein>
    <submittedName>
        <fullName evidence="7">Chemotaxis protein</fullName>
    </submittedName>
</protein>
<dbReference type="EMBL" id="CP067420">
    <property type="protein sequence ID" value="QQP90108.1"/>
    <property type="molecule type" value="Genomic_DNA"/>
</dbReference>
<proteinExistence type="inferred from homology"/>
<keyword evidence="4" id="KW-0175">Coiled coil</keyword>
<sequence length="522" mass="53916">MNLAAIFSSLLARKVAAGVLAALVAVQLLLLLVFYFGQRSVFLGTIAEEGTGVVRALERLLPDAADAASAKASAERVIRNTRVTGLTLVRPDGTELARAGETPALSYGRGARDLLNAEETRYDILLSPADLGGRMGAVARLTTDGGDAFVQGNVLRRFLSDMGVALVGALATLVVLSSLVLAPLSRIRRALQSGTGDLPAERRDDIGDVARALAASRAQADEVERLRAERQRAEHDAEQDRRARLGRLADEVEGGVREVLARLEADSARLAEVSGVMVGASRDTGDRAGAVRTASEDAAVNVETVAAAAEELTAAIHEIARQVVTSSEIAKHANAEAKRTDATVRGLQEAASRIGEVVRLIQEIAEQTNLLALNATIEAARAGEAGKGFAVVAGEVKNLAGQTARATEDIAAQVAGIRAASEAAAGAIGGISLTVTRIDEISAGIAASVEEQGAATAEIARNVAQAASSTRGVTSDALGMAEAAGETSRAAGDVRVVGERLAGGTSELRAAVSRLVRQIREG</sequence>
<dbReference type="PRINTS" id="PR00260">
    <property type="entry name" value="CHEMTRNSDUCR"/>
</dbReference>
<keyword evidence="1 3" id="KW-0807">Transducer</keyword>
<evidence type="ECO:0000256" key="1">
    <source>
        <dbReference type="ARBA" id="ARBA00023224"/>
    </source>
</evidence>
<dbReference type="Pfam" id="PF00015">
    <property type="entry name" value="MCPsignal"/>
    <property type="match status" value="1"/>
</dbReference>
<keyword evidence="5" id="KW-0472">Membrane</keyword>
<dbReference type="SUPFAM" id="SSF58104">
    <property type="entry name" value="Methyl-accepting chemotaxis protein (MCP) signaling domain"/>
    <property type="match status" value="1"/>
</dbReference>
<evidence type="ECO:0000313" key="8">
    <source>
        <dbReference type="Proteomes" id="UP000595197"/>
    </source>
</evidence>
<dbReference type="PANTHER" id="PTHR32089">
    <property type="entry name" value="METHYL-ACCEPTING CHEMOTAXIS PROTEIN MCPB"/>
    <property type="match status" value="1"/>
</dbReference>
<feature type="transmembrane region" description="Helical" evidence="5">
    <location>
        <begin position="164"/>
        <end position="184"/>
    </location>
</feature>
<dbReference type="Proteomes" id="UP000595197">
    <property type="component" value="Chromosome"/>
</dbReference>
<accession>A0ABX7B9W7</accession>